<evidence type="ECO:0000313" key="1">
    <source>
        <dbReference type="EMBL" id="MCD1655508.1"/>
    </source>
</evidence>
<gene>
    <name evidence="1" type="ORF">K7J14_12465</name>
</gene>
<organism evidence="1 2">
    <name type="scientific">Teretinema zuelzerae</name>
    <dbReference type="NCBI Taxonomy" id="156"/>
    <lineage>
        <taxon>Bacteria</taxon>
        <taxon>Pseudomonadati</taxon>
        <taxon>Spirochaetota</taxon>
        <taxon>Spirochaetia</taxon>
        <taxon>Spirochaetales</taxon>
        <taxon>Treponemataceae</taxon>
        <taxon>Teretinema</taxon>
    </lineage>
</organism>
<dbReference type="AlphaFoldDB" id="A0AAE3EL43"/>
<reference evidence="1" key="1">
    <citation type="submission" date="2021-08" db="EMBL/GenBank/DDBJ databases">
        <title>Comparative analyses of Brucepasteria parasyntrophica and Teretinema zuelzerae.</title>
        <authorList>
            <person name="Song Y."/>
            <person name="Brune A."/>
        </authorList>
    </citation>
    <scope>NUCLEOTIDE SEQUENCE</scope>
    <source>
        <strain evidence="1">DSM 1903</strain>
    </source>
</reference>
<dbReference type="RefSeq" id="WP_230756797.1">
    <property type="nucleotide sequence ID" value="NZ_JAINWA010000003.1"/>
</dbReference>
<dbReference type="Pfam" id="PF07751">
    <property type="entry name" value="Abi_2"/>
    <property type="match status" value="1"/>
</dbReference>
<proteinExistence type="predicted"/>
<keyword evidence="2" id="KW-1185">Reference proteome</keyword>
<protein>
    <submittedName>
        <fullName evidence="1">Abi family protein</fullName>
    </submittedName>
</protein>
<name>A0AAE3EL43_9SPIR</name>
<accession>A0AAE3EL43</accession>
<dbReference type="EMBL" id="JAINWA010000003">
    <property type="protein sequence ID" value="MCD1655508.1"/>
    <property type="molecule type" value="Genomic_DNA"/>
</dbReference>
<dbReference type="Proteomes" id="UP001198163">
    <property type="component" value="Unassembled WGS sequence"/>
</dbReference>
<sequence>MRKKYEKPALPVVAQLEILKNRGLTIDNLENADKYLTFHNYYYVSGYIYYFEKKAEYRTHVLSAPFMFSDVQALMTFDQTLRELVLSAIQPIEVAIRCTLARIVSLKYGPFCLENPEILKKKYRYENLQKTLNKALTEHENEPFISHFTSTYEDPIPPIWVMTEILSIGSVSWIYDSLTTDLQKQIAHELDVDHILLVSWLRAITELRNTCAHHSRLWNKVFVNAPKIRKTERRFSFRSDGENRLGSLIPFIIDLLTTISALPDWEARLSQLLMSCPYIKPDDLGLSAWWSIS</sequence>
<dbReference type="InterPro" id="IPR011664">
    <property type="entry name" value="Abi_system_AbiD/AbiF-like"/>
</dbReference>
<evidence type="ECO:0000313" key="2">
    <source>
        <dbReference type="Proteomes" id="UP001198163"/>
    </source>
</evidence>
<comment type="caution">
    <text evidence="1">The sequence shown here is derived from an EMBL/GenBank/DDBJ whole genome shotgun (WGS) entry which is preliminary data.</text>
</comment>